<feature type="compositionally biased region" description="Acidic residues" evidence="2">
    <location>
        <begin position="748"/>
        <end position="757"/>
    </location>
</feature>
<dbReference type="STRING" id="1220162.K1VXM2"/>
<dbReference type="EMBL" id="AMBO01000140">
    <property type="protein sequence ID" value="EKD05281.1"/>
    <property type="molecule type" value="Genomic_DNA"/>
</dbReference>
<feature type="compositionally biased region" description="Acidic residues" evidence="2">
    <location>
        <begin position="140"/>
        <end position="163"/>
    </location>
</feature>
<dbReference type="eggNOG" id="ENOG502SGY5">
    <property type="taxonomic scope" value="Eukaryota"/>
</dbReference>
<evidence type="ECO:0000313" key="4">
    <source>
        <dbReference type="Proteomes" id="UP000006757"/>
    </source>
</evidence>
<sequence length="896" mass="100874">MPPRTRISASTPNDVTAAITQGWTAHLESMDFAALDLSMKKATEGQLSRNTLTSYESYLRQADIFIEAYANARFSQCHDYLDYRESFERVTPYSKQMILTFLTIKCLGTSQPDPKTDPPQKRARVTRSKKAKPSTPEQDDKADEEAGQEEADEVEEFFAEEKDESSNDLHILPPEVNQSIQGLPALPALPASELPELQNDVAPGGGPSVARTIQASLRWRFYAKWGLDGNDNPGSHKEVHALVRTINKIYNRSGQVGQKRCLPLAYEHLACCVDFMDKEIARTHLATKGKDRKTFIEMLFMRAYMPLAWCLMARTMEIRELRNHMLYRHVPHKELKDRPDVLHTEVRLTFRKNNQANPHKANLYEIHDNPDEPAAHVLRPLDNWLSFVKSCSFQQMADDPEALVFPEFDAAESPKFDTYWNDRSFQRIFKTVIIGSGILVQRWGTGTFSSHSLRRGCAQHRAMHPNPRKRWTLAAVRWWGGWNPSESNDVLMRYIIEAHDRQQNYYGDSMDPYRAITSLNHPVNAPNGPDPENTARLGDIHLLEQQTQLSILELRQSVEKQIGMLANLVQGLAISLTSGNVRFGLQAPLPRDAPPPTPPSPSSSPEVPDEPESAGPVASGAPPPDDVPPPIPPIQLPYRPQVPGKPPPIPKANNVREAIRQCEVADPPFHPFPLKDWPTLNREWPKYRAVAVKWKNRMSLYQAFKEYANSDWFEFARLFGTATNPALERIRQRRGARSRLRRQQIEGTLEDDNDEDSSPTAQLPITQLPIPTVSSAVPASPPSDDISDYEAPLSPRTVQAQIQAAEAAEHQASSQEPATERPPSTPMEPEDPIIAGLREIREMSPDTLYNTQQAAISRTTRSSHGSVLATHPTPHVPSLPTTVQPTRRSKRKRATK</sequence>
<accession>K1VXM2</accession>
<feature type="compositionally biased region" description="Basic residues" evidence="2">
    <location>
        <begin position="733"/>
        <end position="742"/>
    </location>
</feature>
<feature type="compositionally biased region" description="Pro residues" evidence="2">
    <location>
        <begin position="621"/>
        <end position="635"/>
    </location>
</feature>
<dbReference type="Gene3D" id="1.10.443.10">
    <property type="entry name" value="Intergrase catalytic core"/>
    <property type="match status" value="1"/>
</dbReference>
<protein>
    <submittedName>
        <fullName evidence="3">Uncharacterized protein</fullName>
    </submittedName>
</protein>
<dbReference type="InParanoid" id="K1VXM2"/>
<feature type="compositionally biased region" description="Low complexity" evidence="2">
    <location>
        <begin position="799"/>
        <end position="817"/>
    </location>
</feature>
<keyword evidence="1" id="KW-0233">DNA recombination</keyword>
<organism evidence="3 4">
    <name type="scientific">Trichosporon asahii var. asahii (strain CBS 8904)</name>
    <name type="common">Yeast</name>
    <dbReference type="NCBI Taxonomy" id="1220162"/>
    <lineage>
        <taxon>Eukaryota</taxon>
        <taxon>Fungi</taxon>
        <taxon>Dikarya</taxon>
        <taxon>Basidiomycota</taxon>
        <taxon>Agaricomycotina</taxon>
        <taxon>Tremellomycetes</taxon>
        <taxon>Trichosporonales</taxon>
        <taxon>Trichosporonaceae</taxon>
        <taxon>Trichosporon</taxon>
    </lineage>
</organism>
<name>K1VXM2_TRIAC</name>
<dbReference type="PANTHER" id="PTHR45725">
    <property type="entry name" value="FORMIN HOMOLOGY 2 FAMILY MEMBER"/>
    <property type="match status" value="1"/>
</dbReference>
<feature type="compositionally biased region" description="Pro residues" evidence="2">
    <location>
        <begin position="591"/>
        <end position="602"/>
    </location>
</feature>
<keyword evidence="4" id="KW-1185">Reference proteome</keyword>
<dbReference type="SUPFAM" id="SSF56349">
    <property type="entry name" value="DNA breaking-rejoining enzymes"/>
    <property type="match status" value="1"/>
</dbReference>
<dbReference type="HOGENOM" id="CLU_322938_0_0_1"/>
<feature type="compositionally biased region" description="Basic residues" evidence="2">
    <location>
        <begin position="887"/>
        <end position="896"/>
    </location>
</feature>
<dbReference type="InterPro" id="IPR013762">
    <property type="entry name" value="Integrase-like_cat_sf"/>
</dbReference>
<feature type="compositionally biased region" description="Polar residues" evidence="2">
    <location>
        <begin position="847"/>
        <end position="865"/>
    </location>
</feature>
<dbReference type="Proteomes" id="UP000006757">
    <property type="component" value="Unassembled WGS sequence"/>
</dbReference>
<dbReference type="InterPro" id="IPR011010">
    <property type="entry name" value="DNA_brk_join_enz"/>
</dbReference>
<comment type="caution">
    <text evidence="3">The sequence shown here is derived from an EMBL/GenBank/DDBJ whole genome shotgun (WGS) entry which is preliminary data.</text>
</comment>
<dbReference type="OMA" id="TMEIREL"/>
<reference evidence="3 4" key="1">
    <citation type="journal article" date="2012" name="Eukaryot. Cell">
        <title>Genome sequence of the Trichosporon asahii environmental strain CBS 8904.</title>
        <authorList>
            <person name="Yang R.Y."/>
            <person name="Li H.T."/>
            <person name="Zhu H."/>
            <person name="Zhou G.P."/>
            <person name="Wang M."/>
            <person name="Wang L."/>
        </authorList>
    </citation>
    <scope>NUCLEOTIDE SEQUENCE [LARGE SCALE GENOMIC DNA]</scope>
    <source>
        <strain evidence="3 4">CBS 8904</strain>
    </source>
</reference>
<feature type="compositionally biased region" description="Low complexity" evidence="2">
    <location>
        <begin position="769"/>
        <end position="784"/>
    </location>
</feature>
<feature type="region of interest" description="Disordered" evidence="2">
    <location>
        <begin position="109"/>
        <end position="166"/>
    </location>
</feature>
<gene>
    <name evidence="3" type="ORF">A1Q2_00511</name>
</gene>
<feature type="region of interest" description="Disordered" evidence="2">
    <location>
        <begin position="733"/>
        <end position="896"/>
    </location>
</feature>
<proteinExistence type="predicted"/>
<evidence type="ECO:0000256" key="2">
    <source>
        <dbReference type="SAM" id="MobiDB-lite"/>
    </source>
</evidence>
<evidence type="ECO:0000256" key="1">
    <source>
        <dbReference type="ARBA" id="ARBA00023172"/>
    </source>
</evidence>
<dbReference type="GO" id="GO:0015074">
    <property type="term" value="P:DNA integration"/>
    <property type="evidence" value="ECO:0007669"/>
    <property type="project" value="InterPro"/>
</dbReference>
<dbReference type="GO" id="GO:0006310">
    <property type="term" value="P:DNA recombination"/>
    <property type="evidence" value="ECO:0007669"/>
    <property type="project" value="UniProtKB-KW"/>
</dbReference>
<evidence type="ECO:0000313" key="3">
    <source>
        <dbReference type="EMBL" id="EKD05281.1"/>
    </source>
</evidence>
<dbReference type="InterPro" id="IPR051425">
    <property type="entry name" value="Formin_Homology"/>
</dbReference>
<feature type="region of interest" description="Disordered" evidence="2">
    <location>
        <begin position="585"/>
        <end position="652"/>
    </location>
</feature>
<feature type="compositionally biased region" description="Basic residues" evidence="2">
    <location>
        <begin position="121"/>
        <end position="132"/>
    </location>
</feature>
<dbReference type="AlphaFoldDB" id="K1VXM2"/>
<dbReference type="GO" id="GO:0003677">
    <property type="term" value="F:DNA binding"/>
    <property type="evidence" value="ECO:0007669"/>
    <property type="project" value="InterPro"/>
</dbReference>